<dbReference type="GO" id="GO:0000049">
    <property type="term" value="F:tRNA binding"/>
    <property type="evidence" value="ECO:0007669"/>
    <property type="project" value="UniProtKB-KW"/>
</dbReference>
<dbReference type="Pfam" id="PF10150">
    <property type="entry name" value="RNase_E_G"/>
    <property type="match status" value="1"/>
</dbReference>
<dbReference type="AlphaFoldDB" id="A4BML2"/>
<feature type="compositionally biased region" description="Polar residues" evidence="17">
    <location>
        <begin position="579"/>
        <end position="594"/>
    </location>
</feature>
<evidence type="ECO:0000256" key="14">
    <source>
        <dbReference type="ARBA" id="ARBA00022884"/>
    </source>
</evidence>
<keyword evidence="16" id="KW-0820">tRNA-binding</keyword>
<dbReference type="GO" id="GO:0008033">
    <property type="term" value="P:tRNA processing"/>
    <property type="evidence" value="ECO:0007669"/>
    <property type="project" value="UniProtKB-UniRule"/>
</dbReference>
<keyword evidence="11 16" id="KW-0378">Hydrolase</keyword>
<dbReference type="GO" id="GO:0006402">
    <property type="term" value="P:mRNA catabolic process"/>
    <property type="evidence" value="ECO:0007669"/>
    <property type="project" value="UniProtKB-UniRule"/>
</dbReference>
<dbReference type="InterPro" id="IPR004659">
    <property type="entry name" value="RNase_E/G"/>
</dbReference>
<comment type="similarity">
    <text evidence="16">Belongs to the RNase E/G family. RNase E subfamily.</text>
</comment>
<feature type="compositionally biased region" description="Low complexity" evidence="17">
    <location>
        <begin position="713"/>
        <end position="726"/>
    </location>
</feature>
<evidence type="ECO:0000313" key="19">
    <source>
        <dbReference type="EMBL" id="EAR23550.1"/>
    </source>
</evidence>
<organism evidence="19 20">
    <name type="scientific">Nitrococcus mobilis Nb-231</name>
    <dbReference type="NCBI Taxonomy" id="314278"/>
    <lineage>
        <taxon>Bacteria</taxon>
        <taxon>Pseudomonadati</taxon>
        <taxon>Pseudomonadota</taxon>
        <taxon>Gammaproteobacteria</taxon>
        <taxon>Chromatiales</taxon>
        <taxon>Ectothiorhodospiraceae</taxon>
        <taxon>Nitrococcus</taxon>
    </lineage>
</organism>
<dbReference type="Pfam" id="PF20833">
    <property type="entry name" value="RNase_E_G_Thio"/>
    <property type="match status" value="1"/>
</dbReference>
<dbReference type="InterPro" id="IPR012340">
    <property type="entry name" value="NA-bd_OB-fold"/>
</dbReference>
<dbReference type="PROSITE" id="PS50126">
    <property type="entry name" value="S1"/>
    <property type="match status" value="1"/>
</dbReference>
<keyword evidence="9 16" id="KW-0699">rRNA-binding</keyword>
<dbReference type="eggNOG" id="COG1530">
    <property type="taxonomic scope" value="Bacteria"/>
</dbReference>
<feature type="compositionally biased region" description="Basic and acidic residues" evidence="17">
    <location>
        <begin position="808"/>
        <end position="825"/>
    </location>
</feature>
<evidence type="ECO:0000256" key="17">
    <source>
        <dbReference type="SAM" id="MobiDB-lite"/>
    </source>
</evidence>
<evidence type="ECO:0000256" key="1">
    <source>
        <dbReference type="ARBA" id="ARBA00005663"/>
    </source>
</evidence>
<dbReference type="GO" id="GO:0019843">
    <property type="term" value="F:rRNA binding"/>
    <property type="evidence" value="ECO:0007669"/>
    <property type="project" value="UniProtKB-KW"/>
</dbReference>
<feature type="binding site" evidence="16">
    <location>
        <position position="404"/>
    </location>
    <ligand>
        <name>Zn(2+)</name>
        <dbReference type="ChEBI" id="CHEBI:29105"/>
        <note>ligand shared between dimeric partners</note>
    </ligand>
</feature>
<sequence>MLINATQPEELRVALVDGQSLYDLDIETPARERKKANIYKGKITRVEPSLEAAFVQYGAERHGFLPFKEIARGYFQTEEDADLTKISIKEAIREGQELVVQVDKEERGNKGAALTTFISLAGRYLVLMPNNPRAGGVSRRIEGQDRNEIRDALRSLDVPEGMGLIVRTAGVGRSVEELQWDLDYLLNLWMSIQKAAAERNAPLLIYQESNVIIRALRDYLRNDIAEILVDDPDVYEQAKGFIQQVMPHNLAKLKPYQDNVPLFTRYQLESQIESAFQREIRLPSGGAIVIDRTEALISIDINSSRATKGADIEETALQTNNEAADEVARQLRLRDLGGLIVVDFIDMGANRNQREVENRLREAVKMDRARVQVGRISRFGLLEMSRQRLHTSLGESSQEVCSRCGGRGTVRGVESLALAVLRIIEEEAMKEKTHKVLAQLPIEVATFLLNEKRSVLSATEQRNGVEITLIPNKTLETPHYEIQRIRTDDRTAEGSSYQLVAKTPQGKLAEQLVAAATQKPRIEEPVVKHLKPLTPAPLPLQMKNSTLHDPLPMSKGLSSFFGWLRKLVPGSEHGADLGTTANRGNEPTRTQNVRGANARSDDTTQGRTLADNSQSMTTAGQEAASVDEKTEANGDGQAHGSSRRSSRRGRRGGRRRRRSSDKSQQLGAQPEAVSGEATQTPRAPGSEYEPVQPEPDSTSGSPVEPPRATPAHTTSSSKTDAADTAKGSIGGDPRRWPGRPRIPHNEGSAERNIAAPQMALRPELESTSPAAPNEETTRGTAATKQAAVKPEVPRLAAPASSAPVEPTQIREQRTDGPLAREDDSAKPPVVLEANDGKLESADKASTAAPAKPKTRKASANSSKKAPSRAQRSKEPQTQRRKRPNPENEGEADSKSDGERAVAGGDDSLAR</sequence>
<feature type="binding site" evidence="16">
    <location>
        <position position="343"/>
    </location>
    <ligand>
        <name>Mg(2+)</name>
        <dbReference type="ChEBI" id="CHEBI:18420"/>
        <note>catalytic</note>
    </ligand>
</feature>
<feature type="compositionally biased region" description="Basic residues" evidence="17">
    <location>
        <begin position="641"/>
        <end position="659"/>
    </location>
</feature>
<keyword evidence="13 16" id="KW-0460">Magnesium</keyword>
<evidence type="ECO:0000256" key="9">
    <source>
        <dbReference type="ARBA" id="ARBA00022730"/>
    </source>
</evidence>
<feature type="region of interest" description="Disordered" evidence="17">
    <location>
        <begin position="572"/>
        <end position="910"/>
    </location>
</feature>
<dbReference type="FunFam" id="2.40.50.140:FF:000040">
    <property type="entry name" value="Ribonuclease E"/>
    <property type="match status" value="1"/>
</dbReference>
<keyword evidence="20" id="KW-1185">Reference proteome</keyword>
<keyword evidence="14 16" id="KW-0694">RNA-binding</keyword>
<evidence type="ECO:0000256" key="7">
    <source>
        <dbReference type="ARBA" id="ARBA00022722"/>
    </source>
</evidence>
<accession>A4BML2</accession>
<gene>
    <name evidence="16" type="primary">rne</name>
    <name evidence="19" type="ORF">NB231_17058</name>
</gene>
<dbReference type="EMBL" id="AAOF01000001">
    <property type="protein sequence ID" value="EAR23550.1"/>
    <property type="molecule type" value="Genomic_DNA"/>
</dbReference>
<proteinExistence type="inferred from homology"/>
<dbReference type="GO" id="GO:0005737">
    <property type="term" value="C:cytoplasm"/>
    <property type="evidence" value="ECO:0007669"/>
    <property type="project" value="UniProtKB-SubCell"/>
</dbReference>
<evidence type="ECO:0000256" key="13">
    <source>
        <dbReference type="ARBA" id="ARBA00022842"/>
    </source>
</evidence>
<dbReference type="PANTHER" id="PTHR30001:SF1">
    <property type="entry name" value="RIBONUCLEASE E_G-LIKE PROTEIN, CHLOROPLASTIC"/>
    <property type="match status" value="1"/>
</dbReference>
<keyword evidence="15 16" id="KW-0472">Membrane</keyword>
<dbReference type="Gene3D" id="3.40.1260.20">
    <property type="entry name" value="Ribonuclease E, catalytic domain"/>
    <property type="match status" value="1"/>
</dbReference>
<dbReference type="NCBIfam" id="TIGR00757">
    <property type="entry name" value="RNaseEG"/>
    <property type="match status" value="1"/>
</dbReference>
<evidence type="ECO:0000256" key="5">
    <source>
        <dbReference type="ARBA" id="ARBA00022552"/>
    </source>
</evidence>
<dbReference type="HAMAP" id="MF_00970">
    <property type="entry name" value="RNase_E"/>
    <property type="match status" value="1"/>
</dbReference>
<feature type="domain" description="S1 motif" evidence="18">
    <location>
        <begin position="36"/>
        <end position="117"/>
    </location>
</feature>
<comment type="catalytic activity">
    <reaction evidence="16">
        <text>Endonucleolytic cleavage of single-stranded RNA in A- and U-rich regions.</text>
        <dbReference type="EC" id="3.1.26.12"/>
    </reaction>
</comment>
<comment type="subunit">
    <text evidence="16">Component of the RNA degradosome, which is a multiprotein complex involved in RNA processing and mRNA degradation. Within the RNA degradosome, RNase E assembles into a homotetramer formed by a dimer of dimers.</text>
</comment>
<evidence type="ECO:0000256" key="11">
    <source>
        <dbReference type="ARBA" id="ARBA00022801"/>
    </source>
</evidence>
<reference evidence="19 20" key="1">
    <citation type="submission" date="2006-02" db="EMBL/GenBank/DDBJ databases">
        <authorList>
            <person name="Waterbury J."/>
            <person name="Ferriera S."/>
            <person name="Johnson J."/>
            <person name="Kravitz S."/>
            <person name="Halpern A."/>
            <person name="Remington K."/>
            <person name="Beeson K."/>
            <person name="Tran B."/>
            <person name="Rogers Y.-H."/>
            <person name="Friedman R."/>
            <person name="Venter J.C."/>
        </authorList>
    </citation>
    <scope>NUCLEOTIDE SEQUENCE [LARGE SCALE GENOMIC DNA]</scope>
    <source>
        <strain evidence="19 20">Nb-231</strain>
    </source>
</reference>
<dbReference type="SUPFAM" id="SSF50249">
    <property type="entry name" value="Nucleic acid-binding proteins"/>
    <property type="match status" value="1"/>
</dbReference>
<dbReference type="InterPro" id="IPR048583">
    <property type="entry name" value="RNase_E_G_thioredoxin-like"/>
</dbReference>
<dbReference type="SMART" id="SM00316">
    <property type="entry name" value="S1"/>
    <property type="match status" value="1"/>
</dbReference>
<keyword evidence="10 16" id="KW-0255">Endonuclease</keyword>
<comment type="subcellular location">
    <subcellularLocation>
        <location evidence="16">Cytoplasm</location>
    </subcellularLocation>
    <subcellularLocation>
        <location evidence="16">Cell inner membrane</location>
        <topology evidence="16">Peripheral membrane protein</topology>
        <orientation evidence="16">Cytoplasmic side</orientation>
    </subcellularLocation>
</comment>
<keyword evidence="12 16" id="KW-0862">Zinc</keyword>
<keyword evidence="8 16" id="KW-0479">Metal-binding</keyword>
<evidence type="ECO:0000256" key="8">
    <source>
        <dbReference type="ARBA" id="ARBA00022723"/>
    </source>
</evidence>
<dbReference type="STRING" id="314278.NB231_17058"/>
<evidence type="ECO:0000256" key="16">
    <source>
        <dbReference type="HAMAP-Rule" id="MF_00970"/>
    </source>
</evidence>
<dbReference type="InterPro" id="IPR003029">
    <property type="entry name" value="S1_domain"/>
</dbReference>
<dbReference type="EC" id="3.1.26.12" evidence="16"/>
<keyword evidence="6 16" id="KW-0819">tRNA processing</keyword>
<comment type="function">
    <text evidence="16">Endoribonuclease that plays a central role in RNA processing and decay. Required for the maturation of 5S and 16S rRNAs and the majority of tRNAs. Also involved in the degradation of most mRNAs.</text>
</comment>
<dbReference type="Gene3D" id="2.40.50.140">
    <property type="entry name" value="Nucleic acid-binding proteins"/>
    <property type="match status" value="1"/>
</dbReference>
<dbReference type="Pfam" id="PF00575">
    <property type="entry name" value="S1"/>
    <property type="match status" value="1"/>
</dbReference>
<dbReference type="InterPro" id="IPR019307">
    <property type="entry name" value="RNA-bd_AU-1/RNase_E/G"/>
</dbReference>
<comment type="caution">
    <text evidence="19">The sequence shown here is derived from an EMBL/GenBank/DDBJ whole genome shotgun (WGS) entry which is preliminary data.</text>
</comment>
<keyword evidence="3 16" id="KW-0963">Cytoplasm</keyword>
<comment type="cofactor">
    <cofactor evidence="16">
        <name>Zn(2+)</name>
        <dbReference type="ChEBI" id="CHEBI:29105"/>
    </cofactor>
    <text evidence="16">Binds 2 Zn(2+) ions per homotetramer.</text>
</comment>
<dbReference type="GO" id="GO:0008270">
    <property type="term" value="F:zinc ion binding"/>
    <property type="evidence" value="ECO:0007669"/>
    <property type="project" value="UniProtKB-UniRule"/>
</dbReference>
<dbReference type="HOGENOM" id="CLU_003468_0_0_6"/>
<comment type="similarity">
    <text evidence="1">Belongs to the RNase E/G family. RNase G subfamily.</text>
</comment>
<dbReference type="InterPro" id="IPR028878">
    <property type="entry name" value="RNase_E"/>
</dbReference>
<dbReference type="CDD" id="cd04453">
    <property type="entry name" value="S1_RNase_E"/>
    <property type="match status" value="1"/>
</dbReference>
<dbReference type="GO" id="GO:0006364">
    <property type="term" value="P:rRNA processing"/>
    <property type="evidence" value="ECO:0007669"/>
    <property type="project" value="UniProtKB-UniRule"/>
</dbReference>
<name>A4BML2_9GAMM</name>
<comment type="cofactor">
    <cofactor evidence="16">
        <name>Mg(2+)</name>
        <dbReference type="ChEBI" id="CHEBI:18420"/>
    </cofactor>
    <text evidence="16">Binds 1 Mg(2+) ion per subunit.</text>
</comment>
<evidence type="ECO:0000313" key="20">
    <source>
        <dbReference type="Proteomes" id="UP000003374"/>
    </source>
</evidence>
<evidence type="ECO:0000256" key="3">
    <source>
        <dbReference type="ARBA" id="ARBA00022490"/>
    </source>
</evidence>
<evidence type="ECO:0000256" key="2">
    <source>
        <dbReference type="ARBA" id="ARBA00022475"/>
    </source>
</evidence>
<keyword evidence="7 16" id="KW-0540">Nuclease</keyword>
<keyword evidence="4 16" id="KW-0997">Cell inner membrane</keyword>
<evidence type="ECO:0000256" key="15">
    <source>
        <dbReference type="ARBA" id="ARBA00023136"/>
    </source>
</evidence>
<dbReference type="Proteomes" id="UP000003374">
    <property type="component" value="Unassembled WGS sequence"/>
</dbReference>
<feature type="binding site" evidence="16">
    <location>
        <position position="401"/>
    </location>
    <ligand>
        <name>Zn(2+)</name>
        <dbReference type="ChEBI" id="CHEBI:29105"/>
        <note>ligand shared between dimeric partners</note>
    </ligand>
</feature>
<evidence type="ECO:0000256" key="10">
    <source>
        <dbReference type="ARBA" id="ARBA00022759"/>
    </source>
</evidence>
<dbReference type="GO" id="GO:0009898">
    <property type="term" value="C:cytoplasmic side of plasma membrane"/>
    <property type="evidence" value="ECO:0007669"/>
    <property type="project" value="UniProtKB-UniRule"/>
</dbReference>
<dbReference type="GO" id="GO:0000287">
    <property type="term" value="F:magnesium ion binding"/>
    <property type="evidence" value="ECO:0007669"/>
    <property type="project" value="UniProtKB-UniRule"/>
</dbReference>
<keyword evidence="5 16" id="KW-0698">rRNA processing</keyword>
<dbReference type="GO" id="GO:0008995">
    <property type="term" value="F:ribonuclease E activity"/>
    <property type="evidence" value="ECO:0007669"/>
    <property type="project" value="UniProtKB-EC"/>
</dbReference>
<evidence type="ECO:0000259" key="18">
    <source>
        <dbReference type="PROSITE" id="PS50126"/>
    </source>
</evidence>
<evidence type="ECO:0000256" key="12">
    <source>
        <dbReference type="ARBA" id="ARBA00022833"/>
    </source>
</evidence>
<evidence type="ECO:0000256" key="4">
    <source>
        <dbReference type="ARBA" id="ARBA00022519"/>
    </source>
</evidence>
<dbReference type="PANTHER" id="PTHR30001">
    <property type="entry name" value="RIBONUCLEASE"/>
    <property type="match status" value="1"/>
</dbReference>
<protein>
    <recommendedName>
        <fullName evidence="16">Ribonuclease E</fullName>
        <shortName evidence="16">RNase E</shortName>
        <ecNumber evidence="16">3.1.26.12</ecNumber>
    </recommendedName>
</protein>
<feature type="compositionally biased region" description="Polar residues" evidence="17">
    <location>
        <begin position="605"/>
        <end position="620"/>
    </location>
</feature>
<feature type="compositionally biased region" description="Low complexity" evidence="17">
    <location>
        <begin position="843"/>
        <end position="869"/>
    </location>
</feature>
<feature type="binding site" evidence="16">
    <location>
        <position position="300"/>
    </location>
    <ligand>
        <name>Mg(2+)</name>
        <dbReference type="ChEBI" id="CHEBI:18420"/>
        <note>catalytic</note>
    </ligand>
</feature>
<feature type="region of interest" description="Required for zinc-mediated homotetramerization and catalytic activity" evidence="16">
    <location>
        <begin position="401"/>
        <end position="404"/>
    </location>
</feature>
<keyword evidence="2 16" id="KW-1003">Cell membrane</keyword>
<evidence type="ECO:0000256" key="6">
    <source>
        <dbReference type="ARBA" id="ARBA00022694"/>
    </source>
</evidence>